<protein>
    <submittedName>
        <fullName evidence="1">Uncharacterized protein</fullName>
    </submittedName>
</protein>
<comment type="caution">
    <text evidence="1">The sequence shown here is derived from an EMBL/GenBank/DDBJ whole genome shotgun (WGS) entry which is preliminary data.</text>
</comment>
<reference evidence="1 2" key="1">
    <citation type="submission" date="2018-03" db="EMBL/GenBank/DDBJ databases">
        <authorList>
            <person name="Keele B.F."/>
        </authorList>
    </citation>
    <scope>NUCLEOTIDE SEQUENCE [LARGE SCALE GENOMIC DNA]</scope>
    <source>
        <strain evidence="1 2">AU19729</strain>
    </source>
</reference>
<evidence type="ECO:0000313" key="1">
    <source>
        <dbReference type="EMBL" id="PRF65012.1"/>
    </source>
</evidence>
<dbReference type="EMBL" id="PVGH01000025">
    <property type="protein sequence ID" value="PRF65012.1"/>
    <property type="molecule type" value="Genomic_DNA"/>
</dbReference>
<evidence type="ECO:0000313" key="2">
    <source>
        <dbReference type="Proteomes" id="UP000238982"/>
    </source>
</evidence>
<proteinExistence type="predicted"/>
<name>A0A2S9MYY9_9BURK</name>
<dbReference type="Proteomes" id="UP000238982">
    <property type="component" value="Unassembled WGS sequence"/>
</dbReference>
<sequence length="86" mass="9626">MEYLMPAAVASTFFQFPYNCGAAAYGPVRRRSGRATCSAGGQKRPEKPVAAGRRADFREISPCRNFPDSRYSRIPRNTIPPDFNPR</sequence>
<dbReference type="AlphaFoldDB" id="A0A2S9MYY9"/>
<accession>A0A2S9MYY9</accession>
<gene>
    <name evidence="1" type="ORF">C6Q15_04910</name>
</gene>
<organism evidence="1 2">
    <name type="scientific">Burkholderia multivorans</name>
    <dbReference type="NCBI Taxonomy" id="87883"/>
    <lineage>
        <taxon>Bacteria</taxon>
        <taxon>Pseudomonadati</taxon>
        <taxon>Pseudomonadota</taxon>
        <taxon>Betaproteobacteria</taxon>
        <taxon>Burkholderiales</taxon>
        <taxon>Burkholderiaceae</taxon>
        <taxon>Burkholderia</taxon>
        <taxon>Burkholderia cepacia complex</taxon>
    </lineage>
</organism>